<accession>A0A5B7GH43</accession>
<evidence type="ECO:0000313" key="1">
    <source>
        <dbReference type="EMBL" id="MPC59421.1"/>
    </source>
</evidence>
<sequence>MQHCSDPGNALNLISSLAPPLPLPPLPLPLRPSTLSTDDLLFSQLIKRKKTRNCKRMSRSTSL</sequence>
<dbReference type="EMBL" id="VSRR010016553">
    <property type="protein sequence ID" value="MPC59421.1"/>
    <property type="molecule type" value="Genomic_DNA"/>
</dbReference>
<dbReference type="AlphaFoldDB" id="A0A5B7GH43"/>
<protein>
    <submittedName>
        <fullName evidence="1">Uncharacterized protein</fullName>
    </submittedName>
</protein>
<name>A0A5B7GH43_PORTR</name>
<proteinExistence type="predicted"/>
<dbReference type="Proteomes" id="UP000324222">
    <property type="component" value="Unassembled WGS sequence"/>
</dbReference>
<gene>
    <name evidence="1" type="ORF">E2C01_053440</name>
</gene>
<keyword evidence="2" id="KW-1185">Reference proteome</keyword>
<comment type="caution">
    <text evidence="1">The sequence shown here is derived from an EMBL/GenBank/DDBJ whole genome shotgun (WGS) entry which is preliminary data.</text>
</comment>
<organism evidence="1 2">
    <name type="scientific">Portunus trituberculatus</name>
    <name type="common">Swimming crab</name>
    <name type="synonym">Neptunus trituberculatus</name>
    <dbReference type="NCBI Taxonomy" id="210409"/>
    <lineage>
        <taxon>Eukaryota</taxon>
        <taxon>Metazoa</taxon>
        <taxon>Ecdysozoa</taxon>
        <taxon>Arthropoda</taxon>
        <taxon>Crustacea</taxon>
        <taxon>Multicrustacea</taxon>
        <taxon>Malacostraca</taxon>
        <taxon>Eumalacostraca</taxon>
        <taxon>Eucarida</taxon>
        <taxon>Decapoda</taxon>
        <taxon>Pleocyemata</taxon>
        <taxon>Brachyura</taxon>
        <taxon>Eubrachyura</taxon>
        <taxon>Portunoidea</taxon>
        <taxon>Portunidae</taxon>
        <taxon>Portuninae</taxon>
        <taxon>Portunus</taxon>
    </lineage>
</organism>
<evidence type="ECO:0000313" key="2">
    <source>
        <dbReference type="Proteomes" id="UP000324222"/>
    </source>
</evidence>
<reference evidence="1 2" key="1">
    <citation type="submission" date="2019-05" db="EMBL/GenBank/DDBJ databases">
        <title>Another draft genome of Portunus trituberculatus and its Hox gene families provides insights of decapod evolution.</title>
        <authorList>
            <person name="Jeong J.-H."/>
            <person name="Song I."/>
            <person name="Kim S."/>
            <person name="Choi T."/>
            <person name="Kim D."/>
            <person name="Ryu S."/>
            <person name="Kim W."/>
        </authorList>
    </citation>
    <scope>NUCLEOTIDE SEQUENCE [LARGE SCALE GENOMIC DNA]</scope>
    <source>
        <tissue evidence="1">Muscle</tissue>
    </source>
</reference>